<name>A0A914LK46_MELIC</name>
<dbReference type="WBParaSite" id="Minc3s00594g14833">
    <property type="protein sequence ID" value="Minc3s00594g14833"/>
    <property type="gene ID" value="Minc3s00594g14833"/>
</dbReference>
<dbReference type="Proteomes" id="UP000887563">
    <property type="component" value="Unplaced"/>
</dbReference>
<dbReference type="InterPro" id="IPR011011">
    <property type="entry name" value="Znf_FYVE_PHD"/>
</dbReference>
<keyword evidence="1" id="KW-1185">Reference proteome</keyword>
<dbReference type="SUPFAM" id="SSF57903">
    <property type="entry name" value="FYVE/PHD zinc finger"/>
    <property type="match status" value="1"/>
</dbReference>
<protein>
    <submittedName>
        <fullName evidence="2">Uncharacterized protein</fullName>
    </submittedName>
</protein>
<reference evidence="2" key="1">
    <citation type="submission" date="2022-11" db="UniProtKB">
        <authorList>
            <consortium name="WormBaseParasite"/>
        </authorList>
    </citation>
    <scope>IDENTIFICATION</scope>
</reference>
<evidence type="ECO:0000313" key="2">
    <source>
        <dbReference type="WBParaSite" id="Minc3s00594g14833"/>
    </source>
</evidence>
<organism evidence="1 2">
    <name type="scientific">Meloidogyne incognita</name>
    <name type="common">Southern root-knot nematode worm</name>
    <name type="synonym">Oxyuris incognita</name>
    <dbReference type="NCBI Taxonomy" id="6306"/>
    <lineage>
        <taxon>Eukaryota</taxon>
        <taxon>Metazoa</taxon>
        <taxon>Ecdysozoa</taxon>
        <taxon>Nematoda</taxon>
        <taxon>Chromadorea</taxon>
        <taxon>Rhabditida</taxon>
        <taxon>Tylenchina</taxon>
        <taxon>Tylenchomorpha</taxon>
        <taxon>Tylenchoidea</taxon>
        <taxon>Meloidogynidae</taxon>
        <taxon>Meloidogyninae</taxon>
        <taxon>Meloidogyne</taxon>
        <taxon>Meloidogyne incognita group</taxon>
    </lineage>
</organism>
<accession>A0A914LK46</accession>
<sequence length="85" mass="9377">MFLGEYTRWIQCEAGCARWYHFCCVGISVRGAQLISSYCCLKCSSSSSTTTTATTSSTSFCNKIVNIEGEIEKQQQQPSTISAEQ</sequence>
<dbReference type="Gene3D" id="3.30.40.10">
    <property type="entry name" value="Zinc/RING finger domain, C3HC4 (zinc finger)"/>
    <property type="match status" value="1"/>
</dbReference>
<dbReference type="InterPro" id="IPR013083">
    <property type="entry name" value="Znf_RING/FYVE/PHD"/>
</dbReference>
<dbReference type="AlphaFoldDB" id="A0A914LK46"/>
<proteinExistence type="predicted"/>
<evidence type="ECO:0000313" key="1">
    <source>
        <dbReference type="Proteomes" id="UP000887563"/>
    </source>
</evidence>